<evidence type="ECO:0000259" key="1">
    <source>
        <dbReference type="Pfam" id="PF00931"/>
    </source>
</evidence>
<dbReference type="InterPro" id="IPR027417">
    <property type="entry name" value="P-loop_NTPase"/>
</dbReference>
<dbReference type="PANTHER" id="PTHR35205:SF1">
    <property type="entry name" value="ZU5 DOMAIN-CONTAINING PROTEIN"/>
    <property type="match status" value="1"/>
</dbReference>
<evidence type="ECO:0000313" key="3">
    <source>
        <dbReference type="Proteomes" id="UP000027161"/>
    </source>
</evidence>
<dbReference type="SUPFAM" id="SSF48452">
    <property type="entry name" value="TPR-like"/>
    <property type="match status" value="2"/>
</dbReference>
<dbReference type="Proteomes" id="UP000027161">
    <property type="component" value="Unassembled WGS sequence"/>
</dbReference>
<protein>
    <recommendedName>
        <fullName evidence="1">NB-ARC domain-containing protein</fullName>
    </recommendedName>
</protein>
<name>A0A8E0WLB1_9RICK</name>
<dbReference type="InterPro" id="IPR002182">
    <property type="entry name" value="NB-ARC"/>
</dbReference>
<feature type="domain" description="NB-ARC" evidence="1">
    <location>
        <begin position="35"/>
        <end position="177"/>
    </location>
</feature>
<gene>
    <name evidence="2" type="ORF">REISMN_05260</name>
</gene>
<dbReference type="InterPro" id="IPR011990">
    <property type="entry name" value="TPR-like_helical_dom_sf"/>
</dbReference>
<dbReference type="Pfam" id="PF00931">
    <property type="entry name" value="NB-ARC"/>
    <property type="match status" value="1"/>
</dbReference>
<dbReference type="SMART" id="SM00028">
    <property type="entry name" value="TPR"/>
    <property type="match status" value="4"/>
</dbReference>
<dbReference type="PANTHER" id="PTHR35205">
    <property type="entry name" value="NB-ARC AND TPR DOMAIN PROTEIN"/>
    <property type="match status" value="1"/>
</dbReference>
<dbReference type="InterPro" id="IPR019734">
    <property type="entry name" value="TPR_rpt"/>
</dbReference>
<dbReference type="Gene3D" id="1.25.40.10">
    <property type="entry name" value="Tetratricopeptide repeat domain"/>
    <property type="match status" value="2"/>
</dbReference>
<keyword evidence="3" id="KW-1185">Reference proteome</keyword>
<organism evidence="2 3">
    <name type="scientific">Rickettsia tamurae subsp. buchneri</name>
    <dbReference type="NCBI Taxonomy" id="1462938"/>
    <lineage>
        <taxon>Bacteria</taxon>
        <taxon>Pseudomonadati</taxon>
        <taxon>Pseudomonadota</taxon>
        <taxon>Alphaproteobacteria</taxon>
        <taxon>Rickettsiales</taxon>
        <taxon>Rickettsiaceae</taxon>
        <taxon>Rickettsieae</taxon>
        <taxon>Rickettsia</taxon>
        <taxon>spotted fever group</taxon>
    </lineage>
</organism>
<dbReference type="EMBL" id="JFKF01000114">
    <property type="protein sequence ID" value="KDO02747.1"/>
    <property type="molecule type" value="Genomic_DNA"/>
</dbReference>
<accession>A0A8E0WLB1</accession>
<evidence type="ECO:0000313" key="2">
    <source>
        <dbReference type="EMBL" id="KDO02747.1"/>
    </source>
</evidence>
<proteinExistence type="predicted"/>
<dbReference type="AlphaFoldDB" id="A0A8E0WLB1"/>
<dbReference type="Gene3D" id="3.40.50.300">
    <property type="entry name" value="P-loop containing nucleotide triphosphate hydrolases"/>
    <property type="match status" value="1"/>
</dbReference>
<comment type="caution">
    <text evidence="2">The sequence shown here is derived from an EMBL/GenBank/DDBJ whole genome shotgun (WGS) entry which is preliminary data.</text>
</comment>
<reference evidence="2 3" key="1">
    <citation type="submission" date="2014-02" db="EMBL/GenBank/DDBJ databases">
        <title>Draft genome sequence of Rickettsia buchneri sp. nov. ISO7T.</title>
        <authorList>
            <person name="Felsheim R.F."/>
            <person name="Kurtti T.J."/>
            <person name="Munderloh U.G."/>
        </authorList>
    </citation>
    <scope>NUCLEOTIDE SEQUENCE [LARGE SCALE GENOMIC DNA]</scope>
    <source>
        <strain evidence="2 3">ISO7</strain>
    </source>
</reference>
<sequence>MVLIMSYTAVAQGQLSNLVTPVSYFINHIKQLSSVTNNLTKYRKASIVGISGMGKTQLARMYAYENKNNYDLIWFIDCNLDINEEFLKLAKLINEKAKTNLISEDVSSAQKEVLSYLSTKDKWLLVFDNLKVKENHKVQEIINWENNGHIIFGSQDGELLSNIVKMTAFEKSDAITLVNNILENSDNKLAEFLVQEFTGYPILIVQGAQLLKQVPGLDKAEYKKKIEQSTDKIKLNITLAIKELKPSARELLNKVALINNQAFSKDLLRIITNDQNLLDNDIYQLSKFALIANIDPNEINPIFEMHDIIAQKIVEINGDQNNKTYLEDIVVKLVNFVPKGVIKAHVFRAAKTVRENLEIIKKNALRYNINIYKFMELNLQLIVQYVNSLDLYNAEKLVNWFSTNDQQSKFKLWLMNNDEKRVYADYLGLIGGYYRRCLNYETAIKYYTRAKKIYDDIKGYETLRCGVFFGLAMSNIELGKIQEAEKNIYIMEQMFTNDLVDKADMAKVYFSKAKLFFIYGNYSKSLEQIHNTIEICIKNGLSLTDLFLTNYYILKAEILNYLKKYEEAYNQVMQLYDMHKPVKKEDHEVFGRIFTQMSRAQLGLGNAKEALDYARKARTIFINDPSRPNNSRDIAVSPDIYLAKACVAEADALAALGQNEKAAKSYLDAENFYWNNYRENMGNVDEVSSMYLSAAKASCHLHEKAWYVKFHDQHIKQFGADHPRSIEILNMDDTCYPEAQR</sequence>
<dbReference type="SUPFAM" id="SSF52540">
    <property type="entry name" value="P-loop containing nucleoside triphosphate hydrolases"/>
    <property type="match status" value="1"/>
</dbReference>